<feature type="compositionally biased region" description="Gly residues" evidence="1">
    <location>
        <begin position="259"/>
        <end position="294"/>
    </location>
</feature>
<comment type="caution">
    <text evidence="2">The sequence shown here is derived from an EMBL/GenBank/DDBJ whole genome shotgun (WGS) entry which is preliminary data.</text>
</comment>
<sequence>MSPPPAPSGGPGGQQQIRQDVGGASDGIGGWNSLKIWEDQFDKLKELVDAMRPGTVKTAGEKYTGMSNAMYDSVSLLHNQSYKIIEAWGGDDARQAMEQMNKAYRAALEVYEKGRATGQALTTHAQTQTQWQQAYGSGSATDSWVREVARWGAGPLVPASMVTSFLANNMGAGEAMHQVNVGTEQSNDRFPEGIRQDMPQTNPNVRDNTPGPPDTPGGPGSPKMPGGGPGGGPGGMPSGPEAGDLPKGGVPQPPEYPGGPDGPGGPDIPGGPGGGPGGIPGGGGVPGGGPGGLGSDLASMPGGGPGGGAGGGLGGGAPGGMPGGGPGGGLGSAGGGPGAVPAGAFGKGGMGAGGMPMGMPMGAGGGAGGNDNERERSTWLTEDEDVWGGNDDTTPPVIGA</sequence>
<dbReference type="RefSeq" id="WP_344591287.1">
    <property type="nucleotide sequence ID" value="NZ_BAAARW010000016.1"/>
</dbReference>
<protein>
    <recommendedName>
        <fullName evidence="4">PPE domain-containing protein</fullName>
    </recommendedName>
</protein>
<keyword evidence="3" id="KW-1185">Reference proteome</keyword>
<gene>
    <name evidence="2" type="ORF">GCM10010191_44590</name>
</gene>
<feature type="region of interest" description="Disordered" evidence="1">
    <location>
        <begin position="185"/>
        <end position="332"/>
    </location>
</feature>
<reference evidence="2 3" key="1">
    <citation type="journal article" date="2019" name="Int. J. Syst. Evol. Microbiol.">
        <title>The Global Catalogue of Microorganisms (GCM) 10K type strain sequencing project: providing services to taxonomists for standard genome sequencing and annotation.</title>
        <authorList>
            <consortium name="The Broad Institute Genomics Platform"/>
            <consortium name="The Broad Institute Genome Sequencing Center for Infectious Disease"/>
            <person name="Wu L."/>
            <person name="Ma J."/>
        </authorList>
    </citation>
    <scope>NUCLEOTIDE SEQUENCE [LARGE SCALE GENOMIC DNA]</scope>
    <source>
        <strain evidence="2 3">JCM 3325</strain>
    </source>
</reference>
<feature type="compositionally biased region" description="Gly residues" evidence="1">
    <location>
        <begin position="353"/>
        <end position="369"/>
    </location>
</feature>
<dbReference type="EMBL" id="BAAARW010000016">
    <property type="protein sequence ID" value="GAA2426977.1"/>
    <property type="molecule type" value="Genomic_DNA"/>
</dbReference>
<feature type="region of interest" description="Disordered" evidence="1">
    <location>
        <begin position="1"/>
        <end position="24"/>
    </location>
</feature>
<dbReference type="Proteomes" id="UP001501231">
    <property type="component" value="Unassembled WGS sequence"/>
</dbReference>
<proteinExistence type="predicted"/>
<accession>A0ABN3JCF4</accession>
<name>A0ABN3JCF4_9ACTN</name>
<feature type="region of interest" description="Disordered" evidence="1">
    <location>
        <begin position="353"/>
        <end position="400"/>
    </location>
</feature>
<evidence type="ECO:0008006" key="4">
    <source>
        <dbReference type="Google" id="ProtNLM"/>
    </source>
</evidence>
<feature type="compositionally biased region" description="Basic and acidic residues" evidence="1">
    <location>
        <begin position="186"/>
        <end position="195"/>
    </location>
</feature>
<evidence type="ECO:0000256" key="1">
    <source>
        <dbReference type="SAM" id="MobiDB-lite"/>
    </source>
</evidence>
<feature type="compositionally biased region" description="Gly residues" evidence="1">
    <location>
        <begin position="217"/>
        <end position="237"/>
    </location>
</feature>
<evidence type="ECO:0000313" key="2">
    <source>
        <dbReference type="EMBL" id="GAA2426977.1"/>
    </source>
</evidence>
<organism evidence="2 3">
    <name type="scientific">Actinomadura vinacea</name>
    <dbReference type="NCBI Taxonomy" id="115336"/>
    <lineage>
        <taxon>Bacteria</taxon>
        <taxon>Bacillati</taxon>
        <taxon>Actinomycetota</taxon>
        <taxon>Actinomycetes</taxon>
        <taxon>Streptosporangiales</taxon>
        <taxon>Thermomonosporaceae</taxon>
        <taxon>Actinomadura</taxon>
    </lineage>
</organism>
<evidence type="ECO:0000313" key="3">
    <source>
        <dbReference type="Proteomes" id="UP001501231"/>
    </source>
</evidence>
<feature type="compositionally biased region" description="Gly residues" evidence="1">
    <location>
        <begin position="301"/>
        <end position="332"/>
    </location>
</feature>
<feature type="compositionally biased region" description="Polar residues" evidence="1">
    <location>
        <begin position="198"/>
        <end position="207"/>
    </location>
</feature>